<evidence type="ECO:0000313" key="5">
    <source>
        <dbReference type="Proteomes" id="UP000887578"/>
    </source>
</evidence>
<dbReference type="Proteomes" id="UP000887578">
    <property type="component" value="Unplaced"/>
</dbReference>
<feature type="coiled-coil region" evidence="3">
    <location>
        <begin position="20"/>
        <end position="96"/>
    </location>
</feature>
<dbReference type="GO" id="GO:0046872">
    <property type="term" value="F:metal ion binding"/>
    <property type="evidence" value="ECO:0007669"/>
    <property type="project" value="UniProtKB-KW"/>
</dbReference>
<dbReference type="PROSITE" id="PS00479">
    <property type="entry name" value="ZF_DAG_PE_1"/>
    <property type="match status" value="1"/>
</dbReference>
<dbReference type="InterPro" id="IPR046349">
    <property type="entry name" value="C1-like_sf"/>
</dbReference>
<evidence type="ECO:0000256" key="1">
    <source>
        <dbReference type="ARBA" id="ARBA00022723"/>
    </source>
</evidence>
<sequence length="688" mass="80052">MEACEFQFDAISQTLFTQELRMKQKALDDLKKDYEQLKIREQTLMEKTRWEQGRTKAQEDRVKSLNEEIEKLKEDYEGVIRERDNLKKEISALRRKSTDNTFRLQYESEIINYRTKIAGLESRLSRRQIEFDKSEEHMSHEIEKLQNLLDNTQIRLESSSASYSEKENLNSSSVEKLNDLHFKIGDLTATNKALRDEINRHVSEKSELQEEMKNLREEMESLKGTNNVLQERLTETEGSNDFASKYYTEELTKIKAQKAEIRCDLIRLRREHEKCLQNTMEIDVSKESHEKEVAEFKKKIFELESKLNETKRAAAENESSERGQIDQLTTDLKKANAAIALNQEALQTLDKQAEDLVKRVQLENASKKAAKKKVAELENEVKEFKRQMENKKMMEEEMATLKVENDKLLDKISYLENEIRETHTDHREELAKLAQQVTKARSLPSSDNRHTEELSKKVAHLEATIRQNENVARSLQRQIDQSKNEVVSAEKALSDMHEIAELRDELNQKEENIAYLQSIQQPRKLEKLKISNSQSTLVTGADDELEYDQLLATRNELARQVDERTKMLEKKKEEIVPLLKASSVCSESSIDINHTNMSTNSSRSRIGTMRHDIPHRWSKTFVAMFSPRCELCFEAIARFSYAHRCKSCRLVVHSHCKSTVLNTCGLPDACANFYHENHALTNDRISGW</sequence>
<keyword evidence="3" id="KW-0175">Coiled coil</keyword>
<feature type="coiled-coil region" evidence="3">
    <location>
        <begin position="135"/>
        <end position="162"/>
    </location>
</feature>
<dbReference type="AlphaFoldDB" id="A0A914QVZ9"/>
<dbReference type="SUPFAM" id="SSF57889">
    <property type="entry name" value="Cysteine-rich domain"/>
    <property type="match status" value="1"/>
</dbReference>
<organism evidence="5 6">
    <name type="scientific">Panagrolaimus davidi</name>
    <dbReference type="NCBI Taxonomy" id="227884"/>
    <lineage>
        <taxon>Eukaryota</taxon>
        <taxon>Metazoa</taxon>
        <taxon>Ecdysozoa</taxon>
        <taxon>Nematoda</taxon>
        <taxon>Chromadorea</taxon>
        <taxon>Rhabditida</taxon>
        <taxon>Tylenchina</taxon>
        <taxon>Panagrolaimomorpha</taxon>
        <taxon>Panagrolaimoidea</taxon>
        <taxon>Panagrolaimidae</taxon>
        <taxon>Panagrolaimus</taxon>
    </lineage>
</organism>
<evidence type="ECO:0000259" key="4">
    <source>
        <dbReference type="PROSITE" id="PS50081"/>
    </source>
</evidence>
<keyword evidence="5" id="KW-1185">Reference proteome</keyword>
<evidence type="ECO:0000256" key="3">
    <source>
        <dbReference type="SAM" id="Coils"/>
    </source>
</evidence>
<dbReference type="WBParaSite" id="PDA_v2.g3254.t1">
    <property type="protein sequence ID" value="PDA_v2.g3254.t1"/>
    <property type="gene ID" value="PDA_v2.g3254"/>
</dbReference>
<dbReference type="InterPro" id="IPR002219">
    <property type="entry name" value="PKC_DAG/PE"/>
</dbReference>
<accession>A0A914QVZ9</accession>
<name>A0A914QVZ9_9BILA</name>
<dbReference type="Gene3D" id="1.10.287.1490">
    <property type="match status" value="1"/>
</dbReference>
<feature type="domain" description="Phorbol-ester/DAG-type" evidence="4">
    <location>
        <begin position="614"/>
        <end position="664"/>
    </location>
</feature>
<protein>
    <submittedName>
        <fullName evidence="6">Phorbol-ester/DAG-type domain-containing protein</fullName>
    </submittedName>
</protein>
<keyword evidence="2" id="KW-0862">Zinc</keyword>
<dbReference type="SMART" id="SM00109">
    <property type="entry name" value="C1"/>
    <property type="match status" value="1"/>
</dbReference>
<feature type="coiled-coil region" evidence="3">
    <location>
        <begin position="191"/>
        <end position="519"/>
    </location>
</feature>
<reference evidence="6" key="1">
    <citation type="submission" date="2022-11" db="UniProtKB">
        <authorList>
            <consortium name="WormBaseParasite"/>
        </authorList>
    </citation>
    <scope>IDENTIFICATION</scope>
</reference>
<proteinExistence type="predicted"/>
<keyword evidence="1" id="KW-0479">Metal-binding</keyword>
<evidence type="ECO:0000313" key="6">
    <source>
        <dbReference type="WBParaSite" id="PDA_v2.g3254.t1"/>
    </source>
</evidence>
<evidence type="ECO:0000256" key="2">
    <source>
        <dbReference type="ARBA" id="ARBA00022833"/>
    </source>
</evidence>
<dbReference type="Gene3D" id="3.30.60.20">
    <property type="match status" value="1"/>
</dbReference>
<dbReference type="PROSITE" id="PS50081">
    <property type="entry name" value="ZF_DAG_PE_2"/>
    <property type="match status" value="1"/>
</dbReference>